<reference evidence="14 15" key="1">
    <citation type="journal article" date="2023" name="Elife">
        <title>Identification of key yeast species and microbe-microbe interactions impacting larval growth of Drosophila in the wild.</title>
        <authorList>
            <person name="Mure A."/>
            <person name="Sugiura Y."/>
            <person name="Maeda R."/>
            <person name="Honda K."/>
            <person name="Sakurai N."/>
            <person name="Takahashi Y."/>
            <person name="Watada M."/>
            <person name="Katoh T."/>
            <person name="Gotoh A."/>
            <person name="Gotoh Y."/>
            <person name="Taniguchi I."/>
            <person name="Nakamura K."/>
            <person name="Hayashi T."/>
            <person name="Katayama T."/>
            <person name="Uemura T."/>
            <person name="Hattori Y."/>
        </authorList>
    </citation>
    <scope>NUCLEOTIDE SEQUENCE [LARGE SCALE GENOMIC DNA]</scope>
    <source>
        <strain evidence="14 15">SC-9</strain>
    </source>
</reference>
<evidence type="ECO:0000259" key="13">
    <source>
        <dbReference type="PROSITE" id="PS51479"/>
    </source>
</evidence>
<evidence type="ECO:0000256" key="10">
    <source>
        <dbReference type="ARBA" id="ARBA00048336"/>
    </source>
</evidence>
<name>A0AAV5QJI1_9ASCO</name>
<keyword evidence="7 12" id="KW-0904">Protein phosphatase</keyword>
<dbReference type="GO" id="GO:0043175">
    <property type="term" value="F:RNA polymerase core enzyme binding"/>
    <property type="evidence" value="ECO:0007669"/>
    <property type="project" value="UniProtKB-UniRule"/>
</dbReference>
<evidence type="ECO:0000256" key="12">
    <source>
        <dbReference type="RuleBase" id="RU367080"/>
    </source>
</evidence>
<evidence type="ECO:0000256" key="4">
    <source>
        <dbReference type="ARBA" id="ARBA00022771"/>
    </source>
</evidence>
<keyword evidence="4 12" id="KW-0863">Zinc-finger</keyword>
<evidence type="ECO:0000256" key="5">
    <source>
        <dbReference type="ARBA" id="ARBA00022801"/>
    </source>
</evidence>
<keyword evidence="3 12" id="KW-0479">Metal-binding</keyword>
<dbReference type="Gene3D" id="1.25.40.820">
    <property type="match status" value="1"/>
</dbReference>
<dbReference type="Pfam" id="PF04181">
    <property type="entry name" value="RPAP2_Rtr1"/>
    <property type="match status" value="1"/>
</dbReference>
<dbReference type="InterPro" id="IPR038534">
    <property type="entry name" value="Rtr1/RPAP2_sf"/>
</dbReference>
<evidence type="ECO:0000256" key="2">
    <source>
        <dbReference type="ARBA" id="ARBA00005676"/>
    </source>
</evidence>
<feature type="domain" description="RTR1-type" evidence="13">
    <location>
        <begin position="54"/>
        <end position="155"/>
    </location>
</feature>
<proteinExistence type="inferred from homology"/>
<dbReference type="EMBL" id="BTFZ01000003">
    <property type="protein sequence ID" value="GMM34650.1"/>
    <property type="molecule type" value="Genomic_DNA"/>
</dbReference>
<comment type="subcellular location">
    <subcellularLocation>
        <location evidence="1 12">Nucleus</location>
    </subcellularLocation>
</comment>
<dbReference type="InterPro" id="IPR039693">
    <property type="entry name" value="Rtr1/RPAP2"/>
</dbReference>
<dbReference type="PANTHER" id="PTHR14732:SF0">
    <property type="entry name" value="RNA POLYMERASE II SUBUNIT B1 CTD PHOSPHATASE RPAP2-RELATED"/>
    <property type="match status" value="1"/>
</dbReference>
<evidence type="ECO:0000256" key="6">
    <source>
        <dbReference type="ARBA" id="ARBA00022833"/>
    </source>
</evidence>
<keyword evidence="6 12" id="KW-0862">Zinc</keyword>
<accession>A0AAV5QJI1</accession>
<organism evidence="14 15">
    <name type="scientific">Saccharomycopsis crataegensis</name>
    <dbReference type="NCBI Taxonomy" id="43959"/>
    <lineage>
        <taxon>Eukaryota</taxon>
        <taxon>Fungi</taxon>
        <taxon>Dikarya</taxon>
        <taxon>Ascomycota</taxon>
        <taxon>Saccharomycotina</taxon>
        <taxon>Saccharomycetes</taxon>
        <taxon>Saccharomycopsidaceae</taxon>
        <taxon>Saccharomycopsis</taxon>
    </lineage>
</organism>
<dbReference type="RefSeq" id="XP_064851650.1">
    <property type="nucleotide sequence ID" value="XM_064995578.1"/>
</dbReference>
<dbReference type="PANTHER" id="PTHR14732">
    <property type="entry name" value="RNA POLYMERASE II SUBUNIT B1 CTD PHOSPHATASE RPAP2-RELATED"/>
    <property type="match status" value="1"/>
</dbReference>
<keyword evidence="8 12" id="KW-0539">Nucleus</keyword>
<dbReference type="GO" id="GO:0008420">
    <property type="term" value="F:RNA polymerase II CTD heptapeptide repeat phosphatase activity"/>
    <property type="evidence" value="ECO:0007669"/>
    <property type="project" value="UniProtKB-UniRule"/>
</dbReference>
<dbReference type="InterPro" id="IPR007308">
    <property type="entry name" value="Rtr1/RPAP2_dom"/>
</dbReference>
<comment type="similarity">
    <text evidence="2 11 12">Belongs to the RPAP2 family.</text>
</comment>
<evidence type="ECO:0000256" key="8">
    <source>
        <dbReference type="ARBA" id="ARBA00023242"/>
    </source>
</evidence>
<dbReference type="GO" id="GO:0008270">
    <property type="term" value="F:zinc ion binding"/>
    <property type="evidence" value="ECO:0007669"/>
    <property type="project" value="UniProtKB-KW"/>
</dbReference>
<evidence type="ECO:0000313" key="14">
    <source>
        <dbReference type="EMBL" id="GMM34650.1"/>
    </source>
</evidence>
<protein>
    <recommendedName>
        <fullName evidence="12">RNA polymerase II subunit B1 CTD phosphatase RPAP2 homolog</fullName>
        <ecNumber evidence="12">3.1.3.16</ecNumber>
    </recommendedName>
</protein>
<keyword evidence="5 12" id="KW-0378">Hydrolase</keyword>
<comment type="catalytic activity">
    <reaction evidence="9 12">
        <text>O-phospho-L-seryl-[protein] + H2O = L-seryl-[protein] + phosphate</text>
        <dbReference type="Rhea" id="RHEA:20629"/>
        <dbReference type="Rhea" id="RHEA-COMP:9863"/>
        <dbReference type="Rhea" id="RHEA-COMP:11604"/>
        <dbReference type="ChEBI" id="CHEBI:15377"/>
        <dbReference type="ChEBI" id="CHEBI:29999"/>
        <dbReference type="ChEBI" id="CHEBI:43474"/>
        <dbReference type="ChEBI" id="CHEBI:83421"/>
        <dbReference type="EC" id="3.1.3.16"/>
    </reaction>
</comment>
<dbReference type="AlphaFoldDB" id="A0AAV5QJI1"/>
<evidence type="ECO:0000256" key="7">
    <source>
        <dbReference type="ARBA" id="ARBA00022912"/>
    </source>
</evidence>
<evidence type="ECO:0000256" key="11">
    <source>
        <dbReference type="PROSITE-ProRule" id="PRU00812"/>
    </source>
</evidence>
<keyword evidence="15" id="KW-1185">Reference proteome</keyword>
<dbReference type="GO" id="GO:0005634">
    <property type="term" value="C:nucleus"/>
    <property type="evidence" value="ECO:0007669"/>
    <property type="project" value="UniProtKB-SubCell"/>
</dbReference>
<gene>
    <name evidence="14" type="ORF">DASC09_019750</name>
</gene>
<comment type="caution">
    <text evidence="14">The sequence shown here is derived from an EMBL/GenBank/DDBJ whole genome shotgun (WGS) entry which is preliminary data.</text>
</comment>
<sequence length="272" mass="31320">MNDPSTITFQEFYSYTLKSYIRPGYLTPADANILTLEIIDLFSDRPCEPTVLQVLGRFLTIDAYTNLVDERTINGICGYPLCHAAPERKNHQNPLRVLSENAKLLHNHNNHSHDAARMGTLTPFSYLNNYCSKKHYQCSQFYVAQLSDNALFLRDNLFVTANGEFINQENYHQYIGKIILLEDVWREQASRNQVSLVDVLTDLNIGNSNSNNNQQSQEPERIIPDELMKDEIVEKFPQPGEDVMEDDDDDDDNEMISLEQRAKQIDGYVTEF</sequence>
<evidence type="ECO:0000256" key="3">
    <source>
        <dbReference type="ARBA" id="ARBA00022723"/>
    </source>
</evidence>
<comment type="function">
    <text evidence="12">Putative RNA polymerase II subunit B1 C-terminal domain (CTD) phosphatase involved in RNA polymerase II transcription regulation.</text>
</comment>
<evidence type="ECO:0000256" key="9">
    <source>
        <dbReference type="ARBA" id="ARBA00047761"/>
    </source>
</evidence>
<comment type="catalytic activity">
    <reaction evidence="10 12">
        <text>O-phospho-L-threonyl-[protein] + H2O = L-threonyl-[protein] + phosphate</text>
        <dbReference type="Rhea" id="RHEA:47004"/>
        <dbReference type="Rhea" id="RHEA-COMP:11060"/>
        <dbReference type="Rhea" id="RHEA-COMP:11605"/>
        <dbReference type="ChEBI" id="CHEBI:15377"/>
        <dbReference type="ChEBI" id="CHEBI:30013"/>
        <dbReference type="ChEBI" id="CHEBI:43474"/>
        <dbReference type="ChEBI" id="CHEBI:61977"/>
        <dbReference type="EC" id="3.1.3.16"/>
    </reaction>
</comment>
<evidence type="ECO:0000256" key="1">
    <source>
        <dbReference type="ARBA" id="ARBA00004123"/>
    </source>
</evidence>
<dbReference type="GeneID" id="90072629"/>
<dbReference type="PROSITE" id="PS51479">
    <property type="entry name" value="ZF_RTR1"/>
    <property type="match status" value="1"/>
</dbReference>
<dbReference type="Proteomes" id="UP001360560">
    <property type="component" value="Unassembled WGS sequence"/>
</dbReference>
<dbReference type="GO" id="GO:0005737">
    <property type="term" value="C:cytoplasm"/>
    <property type="evidence" value="ECO:0007669"/>
    <property type="project" value="TreeGrafter"/>
</dbReference>
<dbReference type="EC" id="3.1.3.16" evidence="12"/>
<evidence type="ECO:0000313" key="15">
    <source>
        <dbReference type="Proteomes" id="UP001360560"/>
    </source>
</evidence>